<keyword evidence="2" id="KW-1185">Reference proteome</keyword>
<evidence type="ECO:0000313" key="1">
    <source>
        <dbReference type="EMBL" id="KAK3066191.1"/>
    </source>
</evidence>
<proteinExistence type="predicted"/>
<accession>A0ACC3DEK1</accession>
<organism evidence="1 2">
    <name type="scientific">Coniosporium uncinatum</name>
    <dbReference type="NCBI Taxonomy" id="93489"/>
    <lineage>
        <taxon>Eukaryota</taxon>
        <taxon>Fungi</taxon>
        <taxon>Dikarya</taxon>
        <taxon>Ascomycota</taxon>
        <taxon>Pezizomycotina</taxon>
        <taxon>Dothideomycetes</taxon>
        <taxon>Dothideomycetes incertae sedis</taxon>
        <taxon>Coniosporium</taxon>
    </lineage>
</organism>
<reference evidence="1" key="1">
    <citation type="submission" date="2024-09" db="EMBL/GenBank/DDBJ databases">
        <title>Black Yeasts Isolated from many extreme environments.</title>
        <authorList>
            <person name="Coleine C."/>
            <person name="Stajich J.E."/>
            <person name="Selbmann L."/>
        </authorList>
    </citation>
    <scope>NUCLEOTIDE SEQUENCE</scope>
    <source>
        <strain evidence="1">CCFEE 5737</strain>
    </source>
</reference>
<feature type="non-terminal residue" evidence="1">
    <location>
        <position position="84"/>
    </location>
</feature>
<sequence>MDEIDGNDRTETVTAGPPPSLLTIILDTNPFAWSLLASTLPLSKAVANLLVFINAHLAINHANQVAVIASHTTCAQWLYPTPHI</sequence>
<evidence type="ECO:0000313" key="2">
    <source>
        <dbReference type="Proteomes" id="UP001186974"/>
    </source>
</evidence>
<gene>
    <name evidence="1" type="ORF">LTS18_001926</name>
</gene>
<dbReference type="EMBL" id="JAWDJW010005961">
    <property type="protein sequence ID" value="KAK3066191.1"/>
    <property type="molecule type" value="Genomic_DNA"/>
</dbReference>
<protein>
    <submittedName>
        <fullName evidence="1">Uncharacterized protein</fullName>
    </submittedName>
</protein>
<name>A0ACC3DEK1_9PEZI</name>
<comment type="caution">
    <text evidence="1">The sequence shown here is derived from an EMBL/GenBank/DDBJ whole genome shotgun (WGS) entry which is preliminary data.</text>
</comment>
<dbReference type="Proteomes" id="UP001186974">
    <property type="component" value="Unassembled WGS sequence"/>
</dbReference>